<comment type="caution">
    <text evidence="1">The sequence shown here is derived from an EMBL/GenBank/DDBJ whole genome shotgun (WGS) entry which is preliminary data.</text>
</comment>
<name>A0A1F2WG34_9ACTN</name>
<sequence>MRWSVINLVAFDPGGTTGLAHYTNEHDINFVNDTDGSYFVYRTLRTMQFTPVEALDYLRACVTVASTECKLNVVYERFVPRGRTSARTHQQAPLDVIGGILDICRSPHVTCISQGPSEAKKVGTPTRLQHIGFWTPHMGHANDAAAHALLGLLRFHPDEVAQLYQHGKIIVDRI</sequence>
<gene>
    <name evidence="1" type="ORF">A2Y75_05210</name>
</gene>
<dbReference type="EMBL" id="MELK01000051">
    <property type="protein sequence ID" value="OFW55815.1"/>
    <property type="molecule type" value="Genomic_DNA"/>
</dbReference>
<reference evidence="1 2" key="1">
    <citation type="journal article" date="2016" name="Nat. Commun.">
        <title>Thousands of microbial genomes shed light on interconnected biogeochemical processes in an aquifer system.</title>
        <authorList>
            <person name="Anantharaman K."/>
            <person name="Brown C.T."/>
            <person name="Hug L.A."/>
            <person name="Sharon I."/>
            <person name="Castelle C.J."/>
            <person name="Probst A.J."/>
            <person name="Thomas B.C."/>
            <person name="Singh A."/>
            <person name="Wilkins M.J."/>
            <person name="Karaoz U."/>
            <person name="Brodie E.L."/>
            <person name="Williams K.H."/>
            <person name="Hubbard S.S."/>
            <person name="Banfield J.F."/>
        </authorList>
    </citation>
    <scope>NUCLEOTIDE SEQUENCE [LARGE SCALE GENOMIC DNA]</scope>
</reference>
<dbReference type="STRING" id="1797197.A2Y75_05210"/>
<dbReference type="AlphaFoldDB" id="A0A1F2WG34"/>
<protein>
    <submittedName>
        <fullName evidence="1">Uncharacterized protein</fullName>
    </submittedName>
</protein>
<evidence type="ECO:0000313" key="1">
    <source>
        <dbReference type="EMBL" id="OFW55815.1"/>
    </source>
</evidence>
<evidence type="ECO:0000313" key="2">
    <source>
        <dbReference type="Proteomes" id="UP000177876"/>
    </source>
</evidence>
<proteinExistence type="predicted"/>
<organism evidence="1 2">
    <name type="scientific">Candidatus Solincola sediminis</name>
    <dbReference type="NCBI Taxonomy" id="1797199"/>
    <lineage>
        <taxon>Bacteria</taxon>
        <taxon>Bacillati</taxon>
        <taxon>Actinomycetota</taxon>
        <taxon>Candidatus Geothermincolia</taxon>
        <taxon>Candidatus Geothermincolales</taxon>
        <taxon>Candidatus Geothermincolaceae</taxon>
        <taxon>Candidatus Solincola</taxon>
    </lineage>
</organism>
<accession>A0A1F2WG34</accession>
<dbReference type="Proteomes" id="UP000177876">
    <property type="component" value="Unassembled WGS sequence"/>
</dbReference>